<dbReference type="Gene3D" id="2.60.40.10">
    <property type="entry name" value="Immunoglobulins"/>
    <property type="match status" value="2"/>
</dbReference>
<dbReference type="InterPro" id="IPR003599">
    <property type="entry name" value="Ig_sub"/>
</dbReference>
<keyword evidence="2 5" id="KW-0812">Transmembrane</keyword>
<name>A0AAR2JCI3_PYGNA</name>
<reference evidence="8 9" key="1">
    <citation type="submission" date="2020-10" db="EMBL/GenBank/DDBJ databases">
        <title>Pygocentrus nattereri (red-bellied piranha) genome, fPygNat1, primary haplotype.</title>
        <authorList>
            <person name="Myers G."/>
            <person name="Meyer A."/>
            <person name="Karagic N."/>
            <person name="Pippel M."/>
            <person name="Winkler S."/>
            <person name="Tracey A."/>
            <person name="Wood J."/>
            <person name="Formenti G."/>
            <person name="Howe K."/>
            <person name="Fedrigo O."/>
            <person name="Jarvis E.D."/>
        </authorList>
    </citation>
    <scope>NUCLEOTIDE SEQUENCE [LARGE SCALE GENOMIC DNA]</scope>
</reference>
<protein>
    <recommendedName>
        <fullName evidence="7">Immunoglobulin domain-containing protein</fullName>
    </recommendedName>
</protein>
<feature type="domain" description="Immunoglobulin" evidence="7">
    <location>
        <begin position="127"/>
        <end position="228"/>
    </location>
</feature>
<feature type="compositionally biased region" description="Polar residues" evidence="4">
    <location>
        <begin position="336"/>
        <end position="362"/>
    </location>
</feature>
<evidence type="ECO:0000256" key="3">
    <source>
        <dbReference type="ARBA" id="ARBA00023136"/>
    </source>
</evidence>
<feature type="transmembrane region" description="Helical" evidence="5">
    <location>
        <begin position="233"/>
        <end position="255"/>
    </location>
</feature>
<dbReference type="PANTHER" id="PTHR11860">
    <property type="entry name" value="POLYMERIC-IMMUNOGLOBULIN RECEPTOR"/>
    <property type="match status" value="1"/>
</dbReference>
<dbReference type="GO" id="GO:0005886">
    <property type="term" value="C:plasma membrane"/>
    <property type="evidence" value="ECO:0007669"/>
    <property type="project" value="TreeGrafter"/>
</dbReference>
<feature type="chain" id="PRO_5043692091" description="Immunoglobulin domain-containing protein" evidence="6">
    <location>
        <begin position="26"/>
        <end position="442"/>
    </location>
</feature>
<feature type="compositionally biased region" description="Polar residues" evidence="4">
    <location>
        <begin position="370"/>
        <end position="379"/>
    </location>
</feature>
<evidence type="ECO:0000256" key="6">
    <source>
        <dbReference type="SAM" id="SignalP"/>
    </source>
</evidence>
<evidence type="ECO:0000259" key="7">
    <source>
        <dbReference type="SMART" id="SM00409"/>
    </source>
</evidence>
<dbReference type="Proteomes" id="UP001501920">
    <property type="component" value="Chromosome 12"/>
</dbReference>
<dbReference type="GO" id="GO:0004888">
    <property type="term" value="F:transmembrane signaling receptor activity"/>
    <property type="evidence" value="ECO:0007669"/>
    <property type="project" value="TreeGrafter"/>
</dbReference>
<dbReference type="Pfam" id="PF07686">
    <property type="entry name" value="V-set"/>
    <property type="match status" value="1"/>
</dbReference>
<dbReference type="InterPro" id="IPR036179">
    <property type="entry name" value="Ig-like_dom_sf"/>
</dbReference>
<dbReference type="AlphaFoldDB" id="A0AAR2JCI3"/>
<dbReference type="InterPro" id="IPR050671">
    <property type="entry name" value="CD300_family_receptors"/>
</dbReference>
<feature type="compositionally biased region" description="Polar residues" evidence="4">
    <location>
        <begin position="315"/>
        <end position="328"/>
    </location>
</feature>
<reference evidence="8" key="2">
    <citation type="submission" date="2025-08" db="UniProtKB">
        <authorList>
            <consortium name="Ensembl"/>
        </authorList>
    </citation>
    <scope>IDENTIFICATION</scope>
</reference>
<evidence type="ECO:0000256" key="2">
    <source>
        <dbReference type="ARBA" id="ARBA00022692"/>
    </source>
</evidence>
<evidence type="ECO:0000256" key="4">
    <source>
        <dbReference type="SAM" id="MobiDB-lite"/>
    </source>
</evidence>
<dbReference type="GeneTree" id="ENSGT01050000245162"/>
<keyword evidence="6" id="KW-0732">Signal</keyword>
<feature type="signal peptide" evidence="6">
    <location>
        <begin position="1"/>
        <end position="25"/>
    </location>
</feature>
<dbReference type="Ensembl" id="ENSPNAT00000084229.1">
    <property type="protein sequence ID" value="ENSPNAP00000047934.1"/>
    <property type="gene ID" value="ENSPNAG00000033397.1"/>
</dbReference>
<feature type="compositionally biased region" description="Polar residues" evidence="4">
    <location>
        <begin position="390"/>
        <end position="428"/>
    </location>
</feature>
<sequence length="442" mass="48974">MNITETRMKILLIFTLHLISGGAAGTDVIGFLGGRVTINFKHNVYDPEVRQVFFCKAAKCEIIIYDQRNRWILKDRFHLYGDFHQALTVTFKQLSSEDAGPYQYGENKQLKHQFNLQVIRDPCCLGPNTMTGYVGETITISFSYPEQFESHTKLFYKRDGLRFNIMIGTTETQRGRFYMSDNRESKVFSVRISNVTEDDGGVYYCGVWNEGESVSYQSLYTEIQLQVTDSTNTIIVCVCVALLLLLIGGLALMFCRRMKAKGSTSSSNNKEKGSDSEMSPAVCDYEDITDIRPQPDSESTPVYATIQPPKAPSGPLNSVYATVQHPTTPSGPPNSVYATAQFPTNPSDSPNTVYATVQSPTMPSDPPSTVYATAQSPKIPTNPYDPPNTVYATAQLPTMPSNQSPKIPSDTISQNPSDSPTGSNSSCQWDEKLKGAIYEFIA</sequence>
<evidence type="ECO:0000256" key="5">
    <source>
        <dbReference type="SAM" id="Phobius"/>
    </source>
</evidence>
<keyword evidence="5" id="KW-1133">Transmembrane helix</keyword>
<evidence type="ECO:0000256" key="1">
    <source>
        <dbReference type="ARBA" id="ARBA00004370"/>
    </source>
</evidence>
<dbReference type="InterPro" id="IPR013783">
    <property type="entry name" value="Ig-like_fold"/>
</dbReference>
<dbReference type="PANTHER" id="PTHR11860:SF87">
    <property type="entry name" value="CMRF35-LIKE MOLECULE 8"/>
    <property type="match status" value="1"/>
</dbReference>
<evidence type="ECO:0000313" key="9">
    <source>
        <dbReference type="Proteomes" id="UP001501920"/>
    </source>
</evidence>
<organism evidence="8 9">
    <name type="scientific">Pygocentrus nattereri</name>
    <name type="common">Red-bellied piranha</name>
    <dbReference type="NCBI Taxonomy" id="42514"/>
    <lineage>
        <taxon>Eukaryota</taxon>
        <taxon>Metazoa</taxon>
        <taxon>Chordata</taxon>
        <taxon>Craniata</taxon>
        <taxon>Vertebrata</taxon>
        <taxon>Euteleostomi</taxon>
        <taxon>Actinopterygii</taxon>
        <taxon>Neopterygii</taxon>
        <taxon>Teleostei</taxon>
        <taxon>Ostariophysi</taxon>
        <taxon>Characiformes</taxon>
        <taxon>Characoidei</taxon>
        <taxon>Pygocentrus</taxon>
    </lineage>
</organism>
<dbReference type="InterPro" id="IPR013106">
    <property type="entry name" value="Ig_V-set"/>
</dbReference>
<reference evidence="8" key="3">
    <citation type="submission" date="2025-09" db="UniProtKB">
        <authorList>
            <consortium name="Ensembl"/>
        </authorList>
    </citation>
    <scope>IDENTIFICATION</scope>
</reference>
<dbReference type="SMART" id="SM00409">
    <property type="entry name" value="IG"/>
    <property type="match status" value="1"/>
</dbReference>
<proteinExistence type="predicted"/>
<comment type="subcellular location">
    <subcellularLocation>
        <location evidence="1">Membrane</location>
    </subcellularLocation>
</comment>
<dbReference type="SUPFAM" id="SSF48726">
    <property type="entry name" value="Immunoglobulin"/>
    <property type="match status" value="1"/>
</dbReference>
<keyword evidence="9" id="KW-1185">Reference proteome</keyword>
<accession>A0AAR2JCI3</accession>
<keyword evidence="3 5" id="KW-0472">Membrane</keyword>
<feature type="region of interest" description="Disordered" evidence="4">
    <location>
        <begin position="290"/>
        <end position="429"/>
    </location>
</feature>
<evidence type="ECO:0000313" key="8">
    <source>
        <dbReference type="Ensembl" id="ENSPNAP00000047934.1"/>
    </source>
</evidence>